<dbReference type="Proteomes" id="UP001456344">
    <property type="component" value="Chromosome"/>
</dbReference>
<gene>
    <name evidence="1" type="ORF">LCL61_28605</name>
</gene>
<sequence>MSLTSELASPRSTLAAWCERTFTGTASVVEQIATAARDVRPIRPSGQVPARWWAEVGGAFGQRLADLVQPAPPYYALLGLIHAKWVSPAWAHDQAARYPSHRGLTGEYRARALHLRPAASSWLDLSGPGEPRLPGNPAAEAAWADFLERGRTYLARHAPAGSLGSPGAEAGLARLCWLLTVCEDVYRSGFIDDRLARLFDAGRPTVDQLRGLVEQRQVDELVALARRLYDRGTLWELRKLAGNPAPGTPLGIAGPTIVPHWADADLLLGTNDPDHGIDAHGATLLDVKTVVSVRDTSKVGRWLWQILLYAWLDTADLYQIRQVGLLLARHSQLVTWPIDELAERLLGRRVTGDHARDAFHDLAGQIITGHGLPWPVL</sequence>
<keyword evidence="2" id="KW-1185">Reference proteome</keyword>
<name>A0ACD5BJA1_9PSEU</name>
<evidence type="ECO:0000313" key="2">
    <source>
        <dbReference type="Proteomes" id="UP001456344"/>
    </source>
</evidence>
<organism evidence="1 2">
    <name type="scientific">Amycolatopsis coloradensis</name>
    <dbReference type="NCBI Taxonomy" id="76021"/>
    <lineage>
        <taxon>Bacteria</taxon>
        <taxon>Bacillati</taxon>
        <taxon>Actinomycetota</taxon>
        <taxon>Actinomycetes</taxon>
        <taxon>Pseudonocardiales</taxon>
        <taxon>Pseudonocardiaceae</taxon>
        <taxon>Amycolatopsis</taxon>
    </lineage>
</organism>
<accession>A0ACD5BJA1</accession>
<protein>
    <submittedName>
        <fullName evidence="1">Uncharacterized protein</fullName>
    </submittedName>
</protein>
<evidence type="ECO:0000313" key="1">
    <source>
        <dbReference type="EMBL" id="WYW19512.1"/>
    </source>
</evidence>
<proteinExistence type="predicted"/>
<dbReference type="EMBL" id="CP150484">
    <property type="protein sequence ID" value="WYW19512.1"/>
    <property type="molecule type" value="Genomic_DNA"/>
</dbReference>
<reference evidence="1" key="1">
    <citation type="submission" date="2023-10" db="EMBL/GenBank/DDBJ databases">
        <title>Whole genome sequencing of actinobacterial strain Amycolatopsis sp. (BCA-696) identifies the underlying plant growth-promoting genes.</title>
        <authorList>
            <person name="Gandham P."/>
            <person name="Vadla N."/>
            <person name="Saji A."/>
            <person name="Srinivas V."/>
            <person name="Ruperao P."/>
            <person name="Selvanayagam S."/>
            <person name="Saxena R.K."/>
            <person name="Rathore A."/>
            <person name="Gopalakrishnan S."/>
            <person name="Thakur V."/>
        </authorList>
    </citation>
    <scope>NUCLEOTIDE SEQUENCE</scope>
    <source>
        <strain evidence="1">BCA-696</strain>
    </source>
</reference>